<keyword evidence="3" id="KW-1185">Reference proteome</keyword>
<evidence type="ECO:0000313" key="2">
    <source>
        <dbReference type="EMBL" id="AIG81277.1"/>
    </source>
</evidence>
<geneLocation type="plasmid" evidence="2 3">
    <name>pAmyja1</name>
</geneLocation>
<reference evidence="2 3" key="1">
    <citation type="journal article" date="2014" name="J. Biotechnol.">
        <title>Complete genome sequence of the actinobacterium Amycolatopsis japonica MG417-CF17(T) (=DSM 44213T) producing (S,S)-N,N'-ethylenediaminedisuccinic acid.</title>
        <authorList>
            <person name="Stegmann E."/>
            <person name="Albersmeier A."/>
            <person name="Spohn M."/>
            <person name="Gert H."/>
            <person name="Weber T."/>
            <person name="Wohlleben W."/>
            <person name="Kalinowski J."/>
            <person name="Ruckert C."/>
        </authorList>
    </citation>
    <scope>NUCLEOTIDE SEQUENCE [LARGE SCALE GENOMIC DNA]</scope>
    <source>
        <strain evidence="3">MG417-CF17 (DSM 44213)</strain>
        <plasmid evidence="2">pAmyja1</plasmid>
    </source>
</reference>
<dbReference type="Proteomes" id="UP000028492">
    <property type="component" value="Plasmid pAmyja1"/>
</dbReference>
<sequence>MTTETVEPQTPAYKLAKVVGEILAPWVVLVLLSLAVPWKATGYSIGYTLLWGFVIAFFCAAVPMAFIVRGARKGDWDGHHVRNREGRVKPLIVCFASTAVGLAIMLTWKAPTDLVYMAIAMLVSLVVTFAITSWWKISLHAAVSGGGVATLAVVYGPVALLLLLVVALICWSRVVTGDHTTGQVTAGTALGFGITILTFVPTF</sequence>
<organism evidence="2 3">
    <name type="scientific">Amycolatopsis japonica</name>
    <dbReference type="NCBI Taxonomy" id="208439"/>
    <lineage>
        <taxon>Bacteria</taxon>
        <taxon>Bacillati</taxon>
        <taxon>Actinomycetota</taxon>
        <taxon>Actinomycetes</taxon>
        <taxon>Pseudonocardiales</taxon>
        <taxon>Pseudonocardiaceae</taxon>
        <taxon>Amycolatopsis</taxon>
        <taxon>Amycolatopsis japonica group</taxon>
    </lineage>
</organism>
<dbReference type="SUPFAM" id="SSF48317">
    <property type="entry name" value="Acid phosphatase/Vanadium-dependent haloperoxidase"/>
    <property type="match status" value="1"/>
</dbReference>
<evidence type="ECO:0000256" key="1">
    <source>
        <dbReference type="SAM" id="Phobius"/>
    </source>
</evidence>
<dbReference type="RefSeq" id="WP_040133661.1">
    <property type="nucleotide sequence ID" value="NZ_CP008954.1"/>
</dbReference>
<dbReference type="EMBL" id="CP008954">
    <property type="protein sequence ID" value="AIG81277.1"/>
    <property type="molecule type" value="Genomic_DNA"/>
</dbReference>
<feature type="transmembrane region" description="Helical" evidence="1">
    <location>
        <begin position="44"/>
        <end position="68"/>
    </location>
</feature>
<dbReference type="eggNOG" id="COG0671">
    <property type="taxonomic scope" value="Bacteria"/>
</dbReference>
<keyword evidence="1" id="KW-0472">Membrane</keyword>
<dbReference type="AlphaFoldDB" id="A0A075V4H4"/>
<name>A0A075V4H4_9PSEU</name>
<feature type="transmembrane region" description="Helical" evidence="1">
    <location>
        <begin position="147"/>
        <end position="174"/>
    </location>
</feature>
<keyword evidence="1" id="KW-1133">Transmembrane helix</keyword>
<feature type="transmembrane region" description="Helical" evidence="1">
    <location>
        <begin position="114"/>
        <end position="135"/>
    </location>
</feature>
<dbReference type="InterPro" id="IPR036938">
    <property type="entry name" value="PAP2/HPO_sf"/>
</dbReference>
<proteinExistence type="predicted"/>
<accession>A0A075V4H4</accession>
<feature type="transmembrane region" description="Helical" evidence="1">
    <location>
        <begin position="88"/>
        <end position="108"/>
    </location>
</feature>
<keyword evidence="2" id="KW-0614">Plasmid</keyword>
<evidence type="ECO:0000313" key="3">
    <source>
        <dbReference type="Proteomes" id="UP000028492"/>
    </source>
</evidence>
<feature type="transmembrane region" description="Helical" evidence="1">
    <location>
        <begin position="18"/>
        <end position="38"/>
    </location>
</feature>
<keyword evidence="1" id="KW-0812">Transmembrane</keyword>
<evidence type="ECO:0008006" key="4">
    <source>
        <dbReference type="Google" id="ProtNLM"/>
    </source>
</evidence>
<dbReference type="HOGENOM" id="CLU_093776_0_1_11"/>
<dbReference type="KEGG" id="aja:AJAP_42550"/>
<gene>
    <name evidence="2" type="ORF">AJAP_42550</name>
</gene>
<feature type="transmembrane region" description="Helical" evidence="1">
    <location>
        <begin position="180"/>
        <end position="200"/>
    </location>
</feature>
<protein>
    <recommendedName>
        <fullName evidence="4">Phosphatidic acid phosphatase type 2/haloperoxidase domain-containing protein</fullName>
    </recommendedName>
</protein>